<dbReference type="InterPro" id="IPR027417">
    <property type="entry name" value="P-loop_NTPase"/>
</dbReference>
<comment type="subcellular location">
    <subcellularLocation>
        <location evidence="7">Cytoplasm</location>
    </subcellularLocation>
</comment>
<protein>
    <recommendedName>
        <fullName evidence="7">Shikimate kinase</fullName>
        <shortName evidence="7">SK</shortName>
        <ecNumber evidence="7">2.7.1.71</ecNumber>
    </recommendedName>
</protein>
<dbReference type="PRINTS" id="PR01100">
    <property type="entry name" value="SHIKIMTKNASE"/>
</dbReference>
<comment type="catalytic activity">
    <reaction evidence="7">
        <text>shikimate + ATP = 3-phosphoshikimate + ADP + H(+)</text>
        <dbReference type="Rhea" id="RHEA:13121"/>
        <dbReference type="ChEBI" id="CHEBI:15378"/>
        <dbReference type="ChEBI" id="CHEBI:30616"/>
        <dbReference type="ChEBI" id="CHEBI:36208"/>
        <dbReference type="ChEBI" id="CHEBI:145989"/>
        <dbReference type="ChEBI" id="CHEBI:456216"/>
        <dbReference type="EC" id="2.7.1.71"/>
    </reaction>
</comment>
<sequence length="189" mass="21146">MNLMNQLLKGVNLYLVGMMGAGKTTVGRLLAKELGYHFFDTDMLIEQSQKKSINEIFAETGEAAFRDIETAVLAELSSCVRLAIATGGGIVLQRKNWSYLRHGLVVWLDAPVEVLYSRLQNDATRPLLRETDLKVKLQSLLEQRQALYAQADLHLTLQPGETPEQITARVIAEIPTVLCPERRPVTELN</sequence>
<dbReference type="Proteomes" id="UP001464891">
    <property type="component" value="Unassembled WGS sequence"/>
</dbReference>
<feature type="binding site" evidence="7">
    <location>
        <position position="24"/>
    </location>
    <ligand>
        <name>Mg(2+)</name>
        <dbReference type="ChEBI" id="CHEBI:18420"/>
    </ligand>
</feature>
<keyword evidence="7" id="KW-0460">Magnesium</keyword>
<keyword evidence="2 7" id="KW-0808">Transferase</keyword>
<evidence type="ECO:0000256" key="6">
    <source>
        <dbReference type="ARBA" id="ARBA00023141"/>
    </source>
</evidence>
<evidence type="ECO:0000256" key="1">
    <source>
        <dbReference type="ARBA" id="ARBA00022605"/>
    </source>
</evidence>
<keyword evidence="6 7" id="KW-0057">Aromatic amino acid biosynthesis</keyword>
<keyword evidence="7" id="KW-0963">Cytoplasm</keyword>
<keyword evidence="5 7" id="KW-0067">ATP-binding</keyword>
<comment type="caution">
    <text evidence="7">Lacks conserved residue(s) required for the propagation of feature annotation.</text>
</comment>
<reference evidence="8 9" key="1">
    <citation type="submission" date="2022-04" db="EMBL/GenBank/DDBJ databases">
        <title>Positive selection, recombination, and allopatry shape intraspecific diversity of widespread and dominant cyanobacteria.</title>
        <authorList>
            <person name="Wei J."/>
            <person name="Shu W."/>
            <person name="Hu C."/>
        </authorList>
    </citation>
    <scope>NUCLEOTIDE SEQUENCE [LARGE SCALE GENOMIC DNA]</scope>
    <source>
        <strain evidence="8 9">GB2-A4</strain>
    </source>
</reference>
<dbReference type="Pfam" id="PF01202">
    <property type="entry name" value="SKI"/>
    <property type="match status" value="1"/>
</dbReference>
<feature type="binding site" evidence="7">
    <location>
        <position position="88"/>
    </location>
    <ligand>
        <name>substrate</name>
    </ligand>
</feature>
<name>A0ABV0J3N8_9CYAN</name>
<evidence type="ECO:0000256" key="7">
    <source>
        <dbReference type="HAMAP-Rule" id="MF_00109"/>
    </source>
</evidence>
<dbReference type="CDD" id="cd00464">
    <property type="entry name" value="SK"/>
    <property type="match status" value="1"/>
</dbReference>
<comment type="similarity">
    <text evidence="7">Belongs to the shikimate kinase family.</text>
</comment>
<feature type="binding site" evidence="7">
    <location>
        <position position="66"/>
    </location>
    <ligand>
        <name>substrate</name>
    </ligand>
</feature>
<evidence type="ECO:0000256" key="4">
    <source>
        <dbReference type="ARBA" id="ARBA00022777"/>
    </source>
</evidence>
<proteinExistence type="inferred from homology"/>
<dbReference type="PANTHER" id="PTHR21087:SF16">
    <property type="entry name" value="SHIKIMATE KINASE 1, CHLOROPLASTIC"/>
    <property type="match status" value="1"/>
</dbReference>
<comment type="subunit">
    <text evidence="7">Monomer.</text>
</comment>
<dbReference type="HAMAP" id="MF_00109">
    <property type="entry name" value="Shikimate_kinase"/>
    <property type="match status" value="1"/>
</dbReference>
<evidence type="ECO:0000313" key="9">
    <source>
        <dbReference type="Proteomes" id="UP001464891"/>
    </source>
</evidence>
<keyword evidence="7" id="KW-0479">Metal-binding</keyword>
<keyword evidence="9" id="KW-1185">Reference proteome</keyword>
<feature type="binding site" evidence="7">
    <location>
        <position position="125"/>
    </location>
    <ligand>
        <name>ATP</name>
        <dbReference type="ChEBI" id="CHEBI:30616"/>
    </ligand>
</feature>
<comment type="caution">
    <text evidence="8">The sequence shown here is derived from an EMBL/GenBank/DDBJ whole genome shotgun (WGS) entry which is preliminary data.</text>
</comment>
<feature type="binding site" evidence="7">
    <location>
        <position position="144"/>
    </location>
    <ligand>
        <name>substrate</name>
    </ligand>
</feature>
<dbReference type="InterPro" id="IPR031322">
    <property type="entry name" value="Shikimate/glucono_kinase"/>
</dbReference>
<gene>
    <name evidence="7" type="primary">aroK</name>
    <name evidence="8" type="ORF">NC998_04685</name>
</gene>
<dbReference type="InterPro" id="IPR000623">
    <property type="entry name" value="Shikimate_kinase/TSH1"/>
</dbReference>
<evidence type="ECO:0000256" key="2">
    <source>
        <dbReference type="ARBA" id="ARBA00022679"/>
    </source>
</evidence>
<evidence type="ECO:0000256" key="5">
    <source>
        <dbReference type="ARBA" id="ARBA00022840"/>
    </source>
</evidence>
<organism evidence="8 9">
    <name type="scientific">Trichocoleus desertorum GB2-A4</name>
    <dbReference type="NCBI Taxonomy" id="2933944"/>
    <lineage>
        <taxon>Bacteria</taxon>
        <taxon>Bacillati</taxon>
        <taxon>Cyanobacteriota</taxon>
        <taxon>Cyanophyceae</taxon>
        <taxon>Leptolyngbyales</taxon>
        <taxon>Trichocoleusaceae</taxon>
        <taxon>Trichocoleus</taxon>
    </lineage>
</organism>
<keyword evidence="4 7" id="KW-0418">Kinase</keyword>
<accession>A0ABV0J3N8</accession>
<comment type="pathway">
    <text evidence="7">Metabolic intermediate biosynthesis; chorismate biosynthesis; chorismate from D-erythrose 4-phosphate and phosphoenolpyruvate: step 5/7.</text>
</comment>
<dbReference type="PANTHER" id="PTHR21087">
    <property type="entry name" value="SHIKIMATE KINASE"/>
    <property type="match status" value="1"/>
</dbReference>
<dbReference type="Gene3D" id="3.40.50.300">
    <property type="entry name" value="P-loop containing nucleotide triphosphate hydrolases"/>
    <property type="match status" value="1"/>
</dbReference>
<comment type="cofactor">
    <cofactor evidence="7">
        <name>Mg(2+)</name>
        <dbReference type="ChEBI" id="CHEBI:18420"/>
    </cofactor>
    <text evidence="7">Binds 1 Mg(2+) ion per subunit.</text>
</comment>
<dbReference type="SUPFAM" id="SSF52540">
    <property type="entry name" value="P-loop containing nucleoside triphosphate hydrolases"/>
    <property type="match status" value="1"/>
</dbReference>
<evidence type="ECO:0000256" key="3">
    <source>
        <dbReference type="ARBA" id="ARBA00022741"/>
    </source>
</evidence>
<feature type="binding site" evidence="7">
    <location>
        <position position="42"/>
    </location>
    <ligand>
        <name>substrate</name>
    </ligand>
</feature>
<dbReference type="EC" id="2.7.1.71" evidence="7"/>
<keyword evidence="3 7" id="KW-0547">Nucleotide-binding</keyword>
<dbReference type="EMBL" id="JAMPKM010000002">
    <property type="protein sequence ID" value="MEP0816387.1"/>
    <property type="molecule type" value="Genomic_DNA"/>
</dbReference>
<comment type="function">
    <text evidence="7">Catalyzes the specific phosphorylation of the 3-hydroxyl group of shikimic acid using ATP as a cosubstrate.</text>
</comment>
<feature type="binding site" evidence="7">
    <location>
        <begin position="20"/>
        <end position="25"/>
    </location>
    <ligand>
        <name>ATP</name>
        <dbReference type="ChEBI" id="CHEBI:30616"/>
    </ligand>
</feature>
<keyword evidence="1 7" id="KW-0028">Amino-acid biosynthesis</keyword>
<dbReference type="GO" id="GO:0016301">
    <property type="term" value="F:kinase activity"/>
    <property type="evidence" value="ECO:0007669"/>
    <property type="project" value="UniProtKB-KW"/>
</dbReference>
<evidence type="ECO:0000313" key="8">
    <source>
        <dbReference type="EMBL" id="MEP0816387.1"/>
    </source>
</evidence>